<dbReference type="RefSeq" id="WP_073019310.1">
    <property type="nucleotide sequence ID" value="NZ_FQXU01000006.1"/>
</dbReference>
<feature type="transmembrane region" description="Helical" evidence="7">
    <location>
        <begin position="158"/>
        <end position="178"/>
    </location>
</feature>
<dbReference type="Pfam" id="PF00528">
    <property type="entry name" value="BPD_transp_1"/>
    <property type="match status" value="1"/>
</dbReference>
<keyword evidence="3" id="KW-1003">Cell membrane</keyword>
<dbReference type="GO" id="GO:0005886">
    <property type="term" value="C:plasma membrane"/>
    <property type="evidence" value="ECO:0007669"/>
    <property type="project" value="UniProtKB-SubCell"/>
</dbReference>
<keyword evidence="4 7" id="KW-0812">Transmembrane</keyword>
<keyword evidence="5 7" id="KW-1133">Transmembrane helix</keyword>
<accession>A0A1M5YM04</accession>
<dbReference type="EMBL" id="FQXU01000006">
    <property type="protein sequence ID" value="SHI13105.1"/>
    <property type="molecule type" value="Genomic_DNA"/>
</dbReference>
<evidence type="ECO:0000256" key="4">
    <source>
        <dbReference type="ARBA" id="ARBA00022692"/>
    </source>
</evidence>
<dbReference type="PROSITE" id="PS50928">
    <property type="entry name" value="ABC_TM1"/>
    <property type="match status" value="1"/>
</dbReference>
<reference evidence="9 10" key="1">
    <citation type="submission" date="2016-11" db="EMBL/GenBank/DDBJ databases">
        <authorList>
            <person name="Jaros S."/>
            <person name="Januszkiewicz K."/>
            <person name="Wedrychowicz H."/>
        </authorList>
    </citation>
    <scope>NUCLEOTIDE SEQUENCE [LARGE SCALE GENOMIC DNA]</scope>
    <source>
        <strain evidence="9 10">DSM 6191</strain>
    </source>
</reference>
<keyword evidence="6 7" id="KW-0472">Membrane</keyword>
<dbReference type="Proteomes" id="UP000184241">
    <property type="component" value="Unassembled WGS sequence"/>
</dbReference>
<evidence type="ECO:0000256" key="2">
    <source>
        <dbReference type="ARBA" id="ARBA00022448"/>
    </source>
</evidence>
<evidence type="ECO:0000259" key="8">
    <source>
        <dbReference type="PROSITE" id="PS50928"/>
    </source>
</evidence>
<organism evidence="9 10">
    <name type="scientific">Clostridium intestinale DSM 6191</name>
    <dbReference type="NCBI Taxonomy" id="1121320"/>
    <lineage>
        <taxon>Bacteria</taxon>
        <taxon>Bacillati</taxon>
        <taxon>Bacillota</taxon>
        <taxon>Clostridia</taxon>
        <taxon>Eubacteriales</taxon>
        <taxon>Clostridiaceae</taxon>
        <taxon>Clostridium</taxon>
    </lineage>
</organism>
<keyword evidence="2 7" id="KW-0813">Transport</keyword>
<protein>
    <submittedName>
        <fullName evidence="9">Multiple sugar transport system permease protein</fullName>
    </submittedName>
</protein>
<dbReference type="SUPFAM" id="SSF161098">
    <property type="entry name" value="MetI-like"/>
    <property type="match status" value="1"/>
</dbReference>
<dbReference type="PANTHER" id="PTHR43744">
    <property type="entry name" value="ABC TRANSPORTER PERMEASE PROTEIN MG189-RELATED-RELATED"/>
    <property type="match status" value="1"/>
</dbReference>
<proteinExistence type="inferred from homology"/>
<feature type="transmembrane region" description="Helical" evidence="7">
    <location>
        <begin position="26"/>
        <end position="51"/>
    </location>
</feature>
<keyword evidence="9" id="KW-0762">Sugar transport</keyword>
<dbReference type="GO" id="GO:0055085">
    <property type="term" value="P:transmembrane transport"/>
    <property type="evidence" value="ECO:0007669"/>
    <property type="project" value="InterPro"/>
</dbReference>
<gene>
    <name evidence="9" type="ORF">SAMN02745941_02140</name>
</gene>
<dbReference type="CDD" id="cd06261">
    <property type="entry name" value="TM_PBP2"/>
    <property type="match status" value="1"/>
</dbReference>
<evidence type="ECO:0000256" key="1">
    <source>
        <dbReference type="ARBA" id="ARBA00004651"/>
    </source>
</evidence>
<feature type="transmembrane region" description="Helical" evidence="7">
    <location>
        <begin position="260"/>
        <end position="278"/>
    </location>
</feature>
<evidence type="ECO:0000256" key="5">
    <source>
        <dbReference type="ARBA" id="ARBA00022989"/>
    </source>
</evidence>
<evidence type="ECO:0000313" key="10">
    <source>
        <dbReference type="Proteomes" id="UP000184241"/>
    </source>
</evidence>
<dbReference type="AlphaFoldDB" id="A0A1M5YM04"/>
<feature type="transmembrane region" description="Helical" evidence="7">
    <location>
        <begin position="124"/>
        <end position="146"/>
    </location>
</feature>
<dbReference type="PANTHER" id="PTHR43744:SF6">
    <property type="entry name" value="ABC TRANSPORTER PERMEASE PROTEIN YESQ-RELATED"/>
    <property type="match status" value="1"/>
</dbReference>
<dbReference type="InterPro" id="IPR000515">
    <property type="entry name" value="MetI-like"/>
</dbReference>
<evidence type="ECO:0000256" key="7">
    <source>
        <dbReference type="RuleBase" id="RU363032"/>
    </source>
</evidence>
<comment type="similarity">
    <text evidence="7">Belongs to the binding-protein-dependent transport system permease family.</text>
</comment>
<name>A0A1M5YM04_9CLOT</name>
<comment type="subcellular location">
    <subcellularLocation>
        <location evidence="1 7">Cell membrane</location>
        <topology evidence="1 7">Multi-pass membrane protein</topology>
    </subcellularLocation>
</comment>
<dbReference type="InterPro" id="IPR035906">
    <property type="entry name" value="MetI-like_sf"/>
</dbReference>
<evidence type="ECO:0000256" key="3">
    <source>
        <dbReference type="ARBA" id="ARBA00022475"/>
    </source>
</evidence>
<dbReference type="Gene3D" id="1.10.3720.10">
    <property type="entry name" value="MetI-like"/>
    <property type="match status" value="1"/>
</dbReference>
<evidence type="ECO:0000313" key="9">
    <source>
        <dbReference type="EMBL" id="SHI13105.1"/>
    </source>
</evidence>
<feature type="transmembrane region" description="Helical" evidence="7">
    <location>
        <begin position="88"/>
        <end position="117"/>
    </location>
</feature>
<evidence type="ECO:0000256" key="6">
    <source>
        <dbReference type="ARBA" id="ARBA00023136"/>
    </source>
</evidence>
<feature type="domain" description="ABC transmembrane type-1" evidence="8">
    <location>
        <begin position="89"/>
        <end position="279"/>
    </location>
</feature>
<sequence>MFFNKYKEKSDGAIRYYDMKSLKTKILSITIFILCLLILIVCLFPSVWVFLASFKDISEFRKDATILPSTFNFQKYVDTWNNLKFVRYYINSTIVVIGGTLCSVTFNGLLAYVLAIIKPKGHKIILGLVMWSLLIPATTSIVALFVNINKVGLNGSFLPLWLVFGANAFYVILFKNFFEGLPKELIEAAKLDGCGELQIFLRVILPLSRPIVMVVVIFTVTAAWSDFLLPYLVLNGTQKETIMVKLFAYHSSNKVNAVDMLRAVAFSIIPPIILFTIFQKQITDGATAGAVKE</sequence>
<feature type="transmembrane region" description="Helical" evidence="7">
    <location>
        <begin position="199"/>
        <end position="224"/>
    </location>
</feature>